<evidence type="ECO:0000256" key="3">
    <source>
        <dbReference type="ARBA" id="ARBA00022679"/>
    </source>
</evidence>
<evidence type="ECO:0000256" key="4">
    <source>
        <dbReference type="ARBA" id="ARBA00022695"/>
    </source>
</evidence>
<comment type="catalytic activity">
    <reaction evidence="5 6">
        <text>L-arginyl-[protein] + NAD(+) = N(omega)-(ADP-D-ribosyl)-L-arginyl-[protein] + nicotinamide + H(+)</text>
        <dbReference type="Rhea" id="RHEA:19149"/>
        <dbReference type="Rhea" id="RHEA-COMP:10532"/>
        <dbReference type="Rhea" id="RHEA-COMP:15087"/>
        <dbReference type="ChEBI" id="CHEBI:15378"/>
        <dbReference type="ChEBI" id="CHEBI:17154"/>
        <dbReference type="ChEBI" id="CHEBI:29965"/>
        <dbReference type="ChEBI" id="CHEBI:57540"/>
        <dbReference type="ChEBI" id="CHEBI:142554"/>
        <dbReference type="EC" id="2.4.2.31"/>
    </reaction>
</comment>
<dbReference type="InterPro" id="IPR000768">
    <property type="entry name" value="ART"/>
</dbReference>
<keyword evidence="6" id="KW-0521">NADP</keyword>
<comment type="similarity">
    <text evidence="1 6">Belongs to the Arg-specific ADP-ribosyltransferase family.</text>
</comment>
<dbReference type="AlphaFoldDB" id="A0A819X2F0"/>
<evidence type="ECO:0000256" key="1">
    <source>
        <dbReference type="ARBA" id="ARBA00009558"/>
    </source>
</evidence>
<evidence type="ECO:0000256" key="6">
    <source>
        <dbReference type="RuleBase" id="RU361228"/>
    </source>
</evidence>
<comment type="caution">
    <text evidence="7">The sequence shown here is derived from an EMBL/GenBank/DDBJ whole genome shotgun (WGS) entry which is preliminary data.</text>
</comment>
<name>A0A819X2F0_9BILA</name>
<dbReference type="GO" id="GO:0016779">
    <property type="term" value="F:nucleotidyltransferase activity"/>
    <property type="evidence" value="ECO:0007669"/>
    <property type="project" value="UniProtKB-KW"/>
</dbReference>
<evidence type="ECO:0000256" key="2">
    <source>
        <dbReference type="ARBA" id="ARBA00022676"/>
    </source>
</evidence>
<evidence type="ECO:0000313" key="7">
    <source>
        <dbReference type="EMBL" id="CAF4131311.1"/>
    </source>
</evidence>
<dbReference type="SUPFAM" id="SSF56399">
    <property type="entry name" value="ADP-ribosylation"/>
    <property type="match status" value="1"/>
</dbReference>
<dbReference type="EMBL" id="CAJOAZ010006341">
    <property type="protein sequence ID" value="CAF4131311.1"/>
    <property type="molecule type" value="Genomic_DNA"/>
</dbReference>
<reference evidence="7" key="1">
    <citation type="submission" date="2021-02" db="EMBL/GenBank/DDBJ databases">
        <authorList>
            <person name="Nowell W R."/>
        </authorList>
    </citation>
    <scope>NUCLEOTIDE SEQUENCE</scope>
</reference>
<dbReference type="EC" id="2.4.2.31" evidence="6"/>
<organism evidence="7 8">
    <name type="scientific">Adineta steineri</name>
    <dbReference type="NCBI Taxonomy" id="433720"/>
    <lineage>
        <taxon>Eukaryota</taxon>
        <taxon>Metazoa</taxon>
        <taxon>Spiralia</taxon>
        <taxon>Gnathifera</taxon>
        <taxon>Rotifera</taxon>
        <taxon>Eurotatoria</taxon>
        <taxon>Bdelloidea</taxon>
        <taxon>Adinetida</taxon>
        <taxon>Adinetidae</taxon>
        <taxon>Adineta</taxon>
    </lineage>
</organism>
<accession>A0A819X2F0</accession>
<keyword evidence="6" id="KW-0520">NAD</keyword>
<feature type="non-terminal residue" evidence="7">
    <location>
        <position position="234"/>
    </location>
</feature>
<dbReference type="Gene3D" id="3.90.176.10">
    <property type="entry name" value="Toxin ADP-ribosyltransferase, Chain A, domain 1"/>
    <property type="match status" value="1"/>
</dbReference>
<keyword evidence="2 6" id="KW-0328">Glycosyltransferase</keyword>
<keyword evidence="3 6" id="KW-0808">Transferase</keyword>
<evidence type="ECO:0000256" key="5">
    <source>
        <dbReference type="ARBA" id="ARBA00047597"/>
    </source>
</evidence>
<gene>
    <name evidence="7" type="ORF">OXD698_LOCUS37027</name>
</gene>
<evidence type="ECO:0000313" key="8">
    <source>
        <dbReference type="Proteomes" id="UP000663844"/>
    </source>
</evidence>
<dbReference type="PROSITE" id="PS51996">
    <property type="entry name" value="TR_MART"/>
    <property type="match status" value="1"/>
</dbReference>
<keyword evidence="4" id="KW-0548">Nucleotidyltransferase</keyword>
<dbReference type="Proteomes" id="UP000663844">
    <property type="component" value="Unassembled WGS sequence"/>
</dbReference>
<sequence>MSSSGDRFADIELENKRLPACFNYMTWKLLSLEDALNELQDFLEEINRFVKLAKKCCTYPDKHNLTRDESAAIYIYTMEMSNDSSVYRILNKTLRAEDRSKLRPWFGYLKILDSATSKLPNFKGTIFRIIGKDVTMKFKKGERITWWGISSCTTSLDFISSFINKSSSSTLFIIECLNGKSISSYACYPNEDEVILMPGTILEVVFGPINDPGGSNVIFLREMYDDEPSRSPNP</sequence>
<dbReference type="GO" id="GO:0106274">
    <property type="term" value="F:NAD+-protein-arginine ADP-ribosyltransferase activity"/>
    <property type="evidence" value="ECO:0007669"/>
    <property type="project" value="UniProtKB-EC"/>
</dbReference>
<proteinExistence type="inferred from homology"/>
<dbReference type="Pfam" id="PF01129">
    <property type="entry name" value="ART"/>
    <property type="match status" value="1"/>
</dbReference>
<protein>
    <recommendedName>
        <fullName evidence="6">NAD(P)(+)--arginine ADP-ribosyltransferase</fullName>
        <ecNumber evidence="6">2.4.2.31</ecNumber>
    </recommendedName>
    <alternativeName>
        <fullName evidence="6">Mono(ADP-ribosyl)transferase</fullName>
    </alternativeName>
</protein>